<keyword evidence="12" id="KW-1185">Reference proteome</keyword>
<dbReference type="AlphaFoldDB" id="A0A1Y1Y0V6"/>
<keyword evidence="9" id="KW-0472">Membrane</keyword>
<evidence type="ECO:0000256" key="2">
    <source>
        <dbReference type="ARBA" id="ARBA00008869"/>
    </source>
</evidence>
<dbReference type="GO" id="GO:0005319">
    <property type="term" value="F:lipid transporter activity"/>
    <property type="evidence" value="ECO:0007669"/>
    <property type="project" value="TreeGrafter"/>
</dbReference>
<dbReference type="InterPro" id="IPR026082">
    <property type="entry name" value="ABCA"/>
</dbReference>
<organism evidence="11 12">
    <name type="scientific">Basidiobolus meristosporus CBS 931.73</name>
    <dbReference type="NCBI Taxonomy" id="1314790"/>
    <lineage>
        <taxon>Eukaryota</taxon>
        <taxon>Fungi</taxon>
        <taxon>Fungi incertae sedis</taxon>
        <taxon>Zoopagomycota</taxon>
        <taxon>Entomophthoromycotina</taxon>
        <taxon>Basidiobolomycetes</taxon>
        <taxon>Basidiobolales</taxon>
        <taxon>Basidiobolaceae</taxon>
        <taxon>Basidiobolus</taxon>
    </lineage>
</organism>
<evidence type="ECO:0000256" key="1">
    <source>
        <dbReference type="ARBA" id="ARBA00004141"/>
    </source>
</evidence>
<keyword evidence="3" id="KW-0813">Transport</keyword>
<dbReference type="Proteomes" id="UP000193498">
    <property type="component" value="Unassembled WGS sequence"/>
</dbReference>
<keyword evidence="7" id="KW-0067">ATP-binding</keyword>
<gene>
    <name evidence="11" type="ORF">K493DRAFT_286916</name>
</gene>
<dbReference type="STRING" id="1314790.A0A1Y1Y0V6"/>
<dbReference type="GO" id="GO:0016020">
    <property type="term" value="C:membrane"/>
    <property type="evidence" value="ECO:0007669"/>
    <property type="project" value="UniProtKB-SubCell"/>
</dbReference>
<dbReference type="InterPro" id="IPR017871">
    <property type="entry name" value="ABC_transporter-like_CS"/>
</dbReference>
<dbReference type="PANTHER" id="PTHR19229:SF36">
    <property type="entry name" value="ATP-BINDING CASSETTE SUB-FAMILY A MEMBER 2"/>
    <property type="match status" value="1"/>
</dbReference>
<keyword evidence="5" id="KW-0677">Repeat</keyword>
<dbReference type="FunFam" id="3.40.50.300:FF:000335">
    <property type="entry name" value="ATP binding cassette subfamily A member 5"/>
    <property type="match status" value="1"/>
</dbReference>
<dbReference type="GO" id="GO:0140359">
    <property type="term" value="F:ABC-type transporter activity"/>
    <property type="evidence" value="ECO:0007669"/>
    <property type="project" value="InterPro"/>
</dbReference>
<keyword evidence="6" id="KW-0547">Nucleotide-binding</keyword>
<keyword evidence="4" id="KW-0812">Transmembrane</keyword>
<dbReference type="InterPro" id="IPR003593">
    <property type="entry name" value="AAA+_ATPase"/>
</dbReference>
<dbReference type="SMART" id="SM00382">
    <property type="entry name" value="AAA"/>
    <property type="match status" value="1"/>
</dbReference>
<accession>A0A1Y1Y0V6</accession>
<comment type="subcellular location">
    <subcellularLocation>
        <location evidence="1">Membrane</location>
        <topology evidence="1">Multi-pass membrane protein</topology>
    </subcellularLocation>
</comment>
<name>A0A1Y1Y0V6_9FUNG</name>
<comment type="similarity">
    <text evidence="2">Belongs to the ABC transporter superfamily. ABCA family.</text>
</comment>
<evidence type="ECO:0000256" key="6">
    <source>
        <dbReference type="ARBA" id="ARBA00022741"/>
    </source>
</evidence>
<evidence type="ECO:0000259" key="10">
    <source>
        <dbReference type="PROSITE" id="PS50893"/>
    </source>
</evidence>
<dbReference type="PROSITE" id="PS00211">
    <property type="entry name" value="ABC_TRANSPORTER_1"/>
    <property type="match status" value="1"/>
</dbReference>
<dbReference type="OrthoDB" id="8061355at2759"/>
<evidence type="ECO:0000256" key="3">
    <source>
        <dbReference type="ARBA" id="ARBA00022448"/>
    </source>
</evidence>
<dbReference type="GO" id="GO:0005524">
    <property type="term" value="F:ATP binding"/>
    <property type="evidence" value="ECO:0007669"/>
    <property type="project" value="UniProtKB-KW"/>
</dbReference>
<evidence type="ECO:0000256" key="4">
    <source>
        <dbReference type="ARBA" id="ARBA00022692"/>
    </source>
</evidence>
<feature type="domain" description="ABC transporter" evidence="10">
    <location>
        <begin position="51"/>
        <end position="284"/>
    </location>
</feature>
<protein>
    <submittedName>
        <fullName evidence="11">p-loop containing nucleoside triphosphate hydrolase protein</fullName>
    </submittedName>
</protein>
<reference evidence="11 12" key="1">
    <citation type="submission" date="2016-07" db="EMBL/GenBank/DDBJ databases">
        <title>Pervasive Adenine N6-methylation of Active Genes in Fungi.</title>
        <authorList>
            <consortium name="DOE Joint Genome Institute"/>
            <person name="Mondo S.J."/>
            <person name="Dannebaum R.O."/>
            <person name="Kuo R.C."/>
            <person name="Labutti K."/>
            <person name="Haridas S."/>
            <person name="Kuo A."/>
            <person name="Salamov A."/>
            <person name="Ahrendt S.R."/>
            <person name="Lipzen A."/>
            <person name="Sullivan W."/>
            <person name="Andreopoulos W.B."/>
            <person name="Clum A."/>
            <person name="Lindquist E."/>
            <person name="Daum C."/>
            <person name="Ramamoorthy G.K."/>
            <person name="Gryganskyi A."/>
            <person name="Culley D."/>
            <person name="Magnuson J.K."/>
            <person name="James T.Y."/>
            <person name="O'Malley M.A."/>
            <person name="Stajich J.E."/>
            <person name="Spatafora J.W."/>
            <person name="Visel A."/>
            <person name="Grigoriev I.V."/>
        </authorList>
    </citation>
    <scope>NUCLEOTIDE SEQUENCE [LARGE SCALE GENOMIC DNA]</scope>
    <source>
        <strain evidence="11 12">CBS 931.73</strain>
    </source>
</reference>
<sequence length="368" mass="40880">MKFIYKSIRPRAPTDSTLHNDRPGTRVDINIDHPDEEVTQRLLEDPITDVLHIQGLTKTFPLSHSDQQRVVVDDLWLSLRHNECLGYLGPNGAGKTTTIEMLIGALSPTFGNATIEGYSIVPYSLELKQLLGVCQQSDILIPELTGREHLRLYASLRCPNNAAEAVGTIINEMTLQEVADQRVGTYSGGNKRRLSIAMAAVGNPKVLILDEPTAGVDISARKSIWEAIRKLKKSNSIILTTHSMEEADALCDRIGIIVKGRLAALGTPQRLKNTYGKGYKVSLQTNSLSTVEAAVQRMFQRFDNQDEQIRLLRRLGCHVVFEISGTTLGKIFRFLQEIKSPLDIVNHTVAQPTLTQVFVEFAKQQGVE</sequence>
<dbReference type="EMBL" id="MCFE01000325">
    <property type="protein sequence ID" value="ORX91346.1"/>
    <property type="molecule type" value="Genomic_DNA"/>
</dbReference>
<dbReference type="InParanoid" id="A0A1Y1Y0V6"/>
<dbReference type="PROSITE" id="PS50893">
    <property type="entry name" value="ABC_TRANSPORTER_2"/>
    <property type="match status" value="1"/>
</dbReference>
<proteinExistence type="inferred from homology"/>
<dbReference type="PANTHER" id="PTHR19229">
    <property type="entry name" value="ATP-BINDING CASSETTE TRANSPORTER SUBFAMILY A ABCA"/>
    <property type="match status" value="1"/>
</dbReference>
<evidence type="ECO:0000256" key="5">
    <source>
        <dbReference type="ARBA" id="ARBA00022737"/>
    </source>
</evidence>
<evidence type="ECO:0000256" key="8">
    <source>
        <dbReference type="ARBA" id="ARBA00022989"/>
    </source>
</evidence>
<dbReference type="SUPFAM" id="SSF52540">
    <property type="entry name" value="P-loop containing nucleoside triphosphate hydrolases"/>
    <property type="match status" value="1"/>
</dbReference>
<dbReference type="Pfam" id="PF00005">
    <property type="entry name" value="ABC_tran"/>
    <property type="match status" value="1"/>
</dbReference>
<dbReference type="InterPro" id="IPR027417">
    <property type="entry name" value="P-loop_NTPase"/>
</dbReference>
<evidence type="ECO:0000313" key="12">
    <source>
        <dbReference type="Proteomes" id="UP000193498"/>
    </source>
</evidence>
<keyword evidence="8" id="KW-1133">Transmembrane helix</keyword>
<dbReference type="CDD" id="cd03263">
    <property type="entry name" value="ABC_subfamily_A"/>
    <property type="match status" value="1"/>
</dbReference>
<evidence type="ECO:0000313" key="11">
    <source>
        <dbReference type="EMBL" id="ORX91346.1"/>
    </source>
</evidence>
<evidence type="ECO:0000256" key="9">
    <source>
        <dbReference type="ARBA" id="ARBA00023136"/>
    </source>
</evidence>
<dbReference type="InterPro" id="IPR003439">
    <property type="entry name" value="ABC_transporter-like_ATP-bd"/>
</dbReference>
<dbReference type="GO" id="GO:0016887">
    <property type="term" value="F:ATP hydrolysis activity"/>
    <property type="evidence" value="ECO:0007669"/>
    <property type="project" value="InterPro"/>
</dbReference>
<evidence type="ECO:0000256" key="7">
    <source>
        <dbReference type="ARBA" id="ARBA00022840"/>
    </source>
</evidence>
<comment type="caution">
    <text evidence="11">The sequence shown here is derived from an EMBL/GenBank/DDBJ whole genome shotgun (WGS) entry which is preliminary data.</text>
</comment>
<dbReference type="Gene3D" id="3.40.50.300">
    <property type="entry name" value="P-loop containing nucleotide triphosphate hydrolases"/>
    <property type="match status" value="1"/>
</dbReference>
<keyword evidence="11" id="KW-0378">Hydrolase</keyword>